<evidence type="ECO:0000256" key="2">
    <source>
        <dbReference type="ARBA" id="ARBA00023015"/>
    </source>
</evidence>
<dbReference type="InterPro" id="IPR000847">
    <property type="entry name" value="LysR_HTH_N"/>
</dbReference>
<comment type="similarity">
    <text evidence="1">Belongs to the LysR transcriptional regulatory family.</text>
</comment>
<dbReference type="PATRIC" id="fig|909613.9.peg.201"/>
<dbReference type="InterPro" id="IPR036388">
    <property type="entry name" value="WH-like_DNA-bd_sf"/>
</dbReference>
<dbReference type="eggNOG" id="COG0583">
    <property type="taxonomic scope" value="Bacteria"/>
</dbReference>
<keyword evidence="7" id="KW-1185">Reference proteome</keyword>
<accession>W7J6F8</accession>
<dbReference type="EMBL" id="AYXG01000004">
    <property type="protein sequence ID" value="EWC64586.1"/>
    <property type="molecule type" value="Genomic_DNA"/>
</dbReference>
<dbReference type="GO" id="GO:0032993">
    <property type="term" value="C:protein-DNA complex"/>
    <property type="evidence" value="ECO:0007669"/>
    <property type="project" value="TreeGrafter"/>
</dbReference>
<dbReference type="InterPro" id="IPR036390">
    <property type="entry name" value="WH_DNA-bd_sf"/>
</dbReference>
<comment type="caution">
    <text evidence="6">The sequence shown here is derived from an EMBL/GenBank/DDBJ whole genome shotgun (WGS) entry which is preliminary data.</text>
</comment>
<name>W7J6F8_9PSEU</name>
<keyword evidence="2" id="KW-0805">Transcription regulation</keyword>
<evidence type="ECO:0000313" key="6">
    <source>
        <dbReference type="EMBL" id="EWC64586.1"/>
    </source>
</evidence>
<dbReference type="AlphaFoldDB" id="W7J6F8"/>
<keyword evidence="4" id="KW-0804">Transcription</keyword>
<sequence length="316" mass="33263">MELRHLRYAVAVAEHGHFGRAAEALGIAQPPLSRQIAALERELGVVLFERVARGARTTAAGAVFVGRARRVLGEVDAGAAEARRAARGEVGHLRVVFIGSALLELLPSLLARFRGGHPAVTLDLEEASTRRGGAALLGGEADVAITRGAPRGKGAEGLSAIPVAHDHLIAVCGLAHPFSGQRRVDLDQLRAQPLIAAPDAEEPATAHAIRSLLDDARRAPATVTRARDVHTTVGLAACGVGIGLLPSCARAAARADTWVLEVEPALPLPDLVLSFRADDRSPVLDAFLATVAVHCPDTGRHLERLGRPHTREVSEQ</sequence>
<dbReference type="Gene3D" id="1.10.10.10">
    <property type="entry name" value="Winged helix-like DNA-binding domain superfamily/Winged helix DNA-binding domain"/>
    <property type="match status" value="1"/>
</dbReference>
<dbReference type="Pfam" id="PF03466">
    <property type="entry name" value="LysR_substrate"/>
    <property type="match status" value="1"/>
</dbReference>
<organism evidence="6 7">
    <name type="scientific">Actinokineospora spheciospongiae</name>
    <dbReference type="NCBI Taxonomy" id="909613"/>
    <lineage>
        <taxon>Bacteria</taxon>
        <taxon>Bacillati</taxon>
        <taxon>Actinomycetota</taxon>
        <taxon>Actinomycetes</taxon>
        <taxon>Pseudonocardiales</taxon>
        <taxon>Pseudonocardiaceae</taxon>
        <taxon>Actinokineospora</taxon>
    </lineage>
</organism>
<proteinExistence type="inferred from homology"/>
<dbReference type="InterPro" id="IPR005119">
    <property type="entry name" value="LysR_subst-bd"/>
</dbReference>
<evidence type="ECO:0000259" key="5">
    <source>
        <dbReference type="PROSITE" id="PS50931"/>
    </source>
</evidence>
<evidence type="ECO:0000256" key="3">
    <source>
        <dbReference type="ARBA" id="ARBA00023125"/>
    </source>
</evidence>
<feature type="domain" description="HTH lysR-type" evidence="5">
    <location>
        <begin position="1"/>
        <end position="58"/>
    </location>
</feature>
<dbReference type="RefSeq" id="WP_035277728.1">
    <property type="nucleotide sequence ID" value="NZ_AYXG01000004.1"/>
</dbReference>
<dbReference type="SUPFAM" id="SSF46785">
    <property type="entry name" value="Winged helix' DNA-binding domain"/>
    <property type="match status" value="1"/>
</dbReference>
<dbReference type="Pfam" id="PF00126">
    <property type="entry name" value="HTH_1"/>
    <property type="match status" value="1"/>
</dbReference>
<evidence type="ECO:0000256" key="4">
    <source>
        <dbReference type="ARBA" id="ARBA00023163"/>
    </source>
</evidence>
<dbReference type="PROSITE" id="PS50931">
    <property type="entry name" value="HTH_LYSR"/>
    <property type="match status" value="1"/>
</dbReference>
<protein>
    <submittedName>
        <fullName evidence="6">LysR family transcriptional regulator</fullName>
    </submittedName>
</protein>
<dbReference type="PRINTS" id="PR00039">
    <property type="entry name" value="HTHLYSR"/>
</dbReference>
<keyword evidence="3" id="KW-0238">DNA-binding</keyword>
<dbReference type="SUPFAM" id="SSF53850">
    <property type="entry name" value="Periplasmic binding protein-like II"/>
    <property type="match status" value="1"/>
</dbReference>
<dbReference type="Proteomes" id="UP000019277">
    <property type="component" value="Unassembled WGS sequence"/>
</dbReference>
<dbReference type="PANTHER" id="PTHR30346:SF0">
    <property type="entry name" value="HCA OPERON TRANSCRIPTIONAL ACTIVATOR HCAR"/>
    <property type="match status" value="1"/>
</dbReference>
<dbReference type="Gene3D" id="3.40.190.10">
    <property type="entry name" value="Periplasmic binding protein-like II"/>
    <property type="match status" value="2"/>
</dbReference>
<dbReference type="FunFam" id="1.10.10.10:FF:000001">
    <property type="entry name" value="LysR family transcriptional regulator"/>
    <property type="match status" value="1"/>
</dbReference>
<dbReference type="OrthoDB" id="3461417at2"/>
<dbReference type="PANTHER" id="PTHR30346">
    <property type="entry name" value="TRANSCRIPTIONAL DUAL REGULATOR HCAR-RELATED"/>
    <property type="match status" value="1"/>
</dbReference>
<dbReference type="GO" id="GO:0003700">
    <property type="term" value="F:DNA-binding transcription factor activity"/>
    <property type="evidence" value="ECO:0007669"/>
    <property type="project" value="InterPro"/>
</dbReference>
<evidence type="ECO:0000313" key="7">
    <source>
        <dbReference type="Proteomes" id="UP000019277"/>
    </source>
</evidence>
<gene>
    <name evidence="6" type="ORF">UO65_0193</name>
</gene>
<dbReference type="GO" id="GO:0003677">
    <property type="term" value="F:DNA binding"/>
    <property type="evidence" value="ECO:0007669"/>
    <property type="project" value="UniProtKB-KW"/>
</dbReference>
<dbReference type="CDD" id="cd08414">
    <property type="entry name" value="PBP2_LTTR_aromatics_like"/>
    <property type="match status" value="1"/>
</dbReference>
<reference evidence="6 7" key="1">
    <citation type="journal article" date="2014" name="Genome Announc.">
        <title>Draft Genome Sequence of the Antitrypanosomally Active Sponge-Associated Bacterium Actinokineospora sp. Strain EG49.</title>
        <authorList>
            <person name="Harjes J."/>
            <person name="Ryu T."/>
            <person name="Abdelmohsen U.R."/>
            <person name="Moitinho-Silva L."/>
            <person name="Horn H."/>
            <person name="Ravasi T."/>
            <person name="Hentschel U."/>
        </authorList>
    </citation>
    <scope>NUCLEOTIDE SEQUENCE [LARGE SCALE GENOMIC DNA]</scope>
    <source>
        <strain evidence="6 7">EG49</strain>
    </source>
</reference>
<evidence type="ECO:0000256" key="1">
    <source>
        <dbReference type="ARBA" id="ARBA00009437"/>
    </source>
</evidence>